<evidence type="ECO:0000259" key="9">
    <source>
        <dbReference type="PROSITE" id="PS50929"/>
    </source>
</evidence>
<keyword evidence="6 7" id="KW-0472">Membrane</keyword>
<keyword evidence="4 10" id="KW-0067">ATP-binding</keyword>
<dbReference type="PROSITE" id="PS50929">
    <property type="entry name" value="ABC_TM1F"/>
    <property type="match status" value="1"/>
</dbReference>
<keyword evidence="3" id="KW-0547">Nucleotide-binding</keyword>
<dbReference type="InterPro" id="IPR036640">
    <property type="entry name" value="ABC1_TM_sf"/>
</dbReference>
<dbReference type="Pfam" id="PF00664">
    <property type="entry name" value="ABC_membrane"/>
    <property type="match status" value="1"/>
</dbReference>
<evidence type="ECO:0000313" key="10">
    <source>
        <dbReference type="EMBL" id="BBK25745.1"/>
    </source>
</evidence>
<dbReference type="InterPro" id="IPR003593">
    <property type="entry name" value="AAA+_ATPase"/>
</dbReference>
<keyword evidence="11" id="KW-1185">Reference proteome</keyword>
<dbReference type="InterPro" id="IPR017871">
    <property type="entry name" value="ABC_transporter-like_CS"/>
</dbReference>
<protein>
    <submittedName>
        <fullName evidence="10">ABC transporter ATP-binding protein</fullName>
    </submittedName>
</protein>
<dbReference type="PANTHER" id="PTHR43394:SF1">
    <property type="entry name" value="ATP-BINDING CASSETTE SUB-FAMILY B MEMBER 10, MITOCHONDRIAL"/>
    <property type="match status" value="1"/>
</dbReference>
<dbReference type="InterPro" id="IPR039421">
    <property type="entry name" value="Type_1_exporter"/>
</dbReference>
<evidence type="ECO:0000256" key="6">
    <source>
        <dbReference type="ARBA" id="ARBA00023136"/>
    </source>
</evidence>
<evidence type="ECO:0000313" key="11">
    <source>
        <dbReference type="Proteomes" id="UP000320585"/>
    </source>
</evidence>
<keyword evidence="2 7" id="KW-0812">Transmembrane</keyword>
<evidence type="ECO:0000256" key="5">
    <source>
        <dbReference type="ARBA" id="ARBA00022989"/>
    </source>
</evidence>
<dbReference type="CDD" id="cd07346">
    <property type="entry name" value="ABC_6TM_exporters"/>
    <property type="match status" value="1"/>
</dbReference>
<sequence length="576" mass="64513">MKKYTPSDLLYYFAGEKKVLLYVTISGLIYNVGMTLSPWFEGQLAQYVIDILGGERAPSAMLRLASLYLLTIMIVQGCRALKRLYVRHFANDISLAMKAILYRTLIHQETAKAGETEGSLMTRVVSDVDACVEGMRKFTTEVFDTGVVMVAYAALLFYYDWKLTFLVLLFPPIAYFIAGRLKKVVTDSARAGKESSGRLSDRTMDRIRNALTYRIFGEETAQDGIYETYLADYEKKTVRANLWGNTMEPLYEVIAMTGAFFIIVHGGRNVMGTGWASWDIAAFSAYLACFARLAVKASHAAHLFNAVQKAKVSWVRVRPYLKDIEETEQKVSPSATLSVSHVSFTYPGGDHPIYKDFNLEAKPGEFIGVTGKVASGKSTLGRTFLCEYPYEGTILYGGKRLGSEIDPIGTVGYMGHRPELFSGTIEDNIRLGKPGDLDAVLKAVEMDKEISSFPDGIHTMIGEGGLRLSGGQQARVALARTLYHKRPLLILDDPFSAVDRKTEEEILTNIRPMLKDSIVILISHRLHFFKDFDRVVWISGDGSVEVLPHEELLSRNREYRRLWKMQHALAEGGDDK</sequence>
<dbReference type="GeneID" id="92716900"/>
<dbReference type="PROSITE" id="PS00211">
    <property type="entry name" value="ABC_TRANSPORTER_1"/>
    <property type="match status" value="1"/>
</dbReference>
<feature type="transmembrane region" description="Helical" evidence="7">
    <location>
        <begin position="60"/>
        <end position="78"/>
    </location>
</feature>
<evidence type="ECO:0000259" key="8">
    <source>
        <dbReference type="PROSITE" id="PS50893"/>
    </source>
</evidence>
<feature type="transmembrane region" description="Helical" evidence="7">
    <location>
        <begin position="142"/>
        <end position="159"/>
    </location>
</feature>
<proteinExistence type="predicted"/>
<dbReference type="InterPro" id="IPR011527">
    <property type="entry name" value="ABC1_TM_dom"/>
</dbReference>
<evidence type="ECO:0000256" key="1">
    <source>
        <dbReference type="ARBA" id="ARBA00004651"/>
    </source>
</evidence>
<feature type="domain" description="ABC transporter" evidence="8">
    <location>
        <begin position="337"/>
        <end position="565"/>
    </location>
</feature>
<organism evidence="10 11">
    <name type="scientific">Dialister hominis</name>
    <dbReference type="NCBI Taxonomy" id="2582419"/>
    <lineage>
        <taxon>Bacteria</taxon>
        <taxon>Bacillati</taxon>
        <taxon>Bacillota</taxon>
        <taxon>Negativicutes</taxon>
        <taxon>Veillonellales</taxon>
        <taxon>Veillonellaceae</taxon>
        <taxon>Dialister</taxon>
    </lineage>
</organism>
<dbReference type="InterPro" id="IPR027417">
    <property type="entry name" value="P-loop_NTPase"/>
</dbReference>
<dbReference type="RefSeq" id="WP_108850564.1">
    <property type="nucleotide sequence ID" value="NZ_AP019697.1"/>
</dbReference>
<gene>
    <name evidence="10" type="ORF">Dia5BBH33_16800</name>
</gene>
<feature type="transmembrane region" description="Helical" evidence="7">
    <location>
        <begin position="20"/>
        <end position="40"/>
    </location>
</feature>
<dbReference type="EMBL" id="AP019697">
    <property type="protein sequence ID" value="BBK25745.1"/>
    <property type="molecule type" value="Genomic_DNA"/>
</dbReference>
<dbReference type="Gene3D" id="3.40.50.300">
    <property type="entry name" value="P-loop containing nucleotide triphosphate hydrolases"/>
    <property type="match status" value="1"/>
</dbReference>
<dbReference type="SUPFAM" id="SSF52540">
    <property type="entry name" value="P-loop containing nucleoside triphosphate hydrolases"/>
    <property type="match status" value="1"/>
</dbReference>
<keyword evidence="5 7" id="KW-1133">Transmembrane helix</keyword>
<evidence type="ECO:0000256" key="2">
    <source>
        <dbReference type="ARBA" id="ARBA00022692"/>
    </source>
</evidence>
<dbReference type="AlphaFoldDB" id="A0A8D4UVJ5"/>
<dbReference type="InterPro" id="IPR003439">
    <property type="entry name" value="ABC_transporter-like_ATP-bd"/>
</dbReference>
<reference evidence="11" key="1">
    <citation type="submission" date="2019-05" db="EMBL/GenBank/DDBJ databases">
        <title>Complete genome sequencing of Dialister sp. strain 5BBH33.</title>
        <authorList>
            <person name="Sakamoto M."/>
            <person name="Murakami T."/>
            <person name="Mori H."/>
        </authorList>
    </citation>
    <scope>NUCLEOTIDE SEQUENCE [LARGE SCALE GENOMIC DNA]</scope>
    <source>
        <strain evidence="11">5BBH33</strain>
    </source>
</reference>
<dbReference type="PROSITE" id="PS50893">
    <property type="entry name" value="ABC_TRANSPORTER_2"/>
    <property type="match status" value="1"/>
</dbReference>
<dbReference type="SUPFAM" id="SSF90123">
    <property type="entry name" value="ABC transporter transmembrane region"/>
    <property type="match status" value="1"/>
</dbReference>
<dbReference type="GO" id="GO:0016887">
    <property type="term" value="F:ATP hydrolysis activity"/>
    <property type="evidence" value="ECO:0007669"/>
    <property type="project" value="InterPro"/>
</dbReference>
<dbReference type="GO" id="GO:0015421">
    <property type="term" value="F:ABC-type oligopeptide transporter activity"/>
    <property type="evidence" value="ECO:0007669"/>
    <property type="project" value="TreeGrafter"/>
</dbReference>
<feature type="domain" description="ABC transmembrane type-1" evidence="9">
    <location>
        <begin position="44"/>
        <end position="309"/>
    </location>
</feature>
<accession>A0A8D4UVJ5</accession>
<name>A0A8D4UVJ5_9FIRM</name>
<dbReference type="SMART" id="SM00382">
    <property type="entry name" value="AAA"/>
    <property type="match status" value="1"/>
</dbReference>
<dbReference type="GO" id="GO:0005886">
    <property type="term" value="C:plasma membrane"/>
    <property type="evidence" value="ECO:0007669"/>
    <property type="project" value="UniProtKB-SubCell"/>
</dbReference>
<dbReference type="Pfam" id="PF00005">
    <property type="entry name" value="ABC_tran"/>
    <property type="match status" value="1"/>
</dbReference>
<dbReference type="KEGG" id="dho:Dia5BBH33_16800"/>
<evidence type="ECO:0000256" key="7">
    <source>
        <dbReference type="SAM" id="Phobius"/>
    </source>
</evidence>
<dbReference type="OrthoDB" id="9806127at2"/>
<dbReference type="Proteomes" id="UP000320585">
    <property type="component" value="Chromosome"/>
</dbReference>
<dbReference type="Gene3D" id="1.20.1560.10">
    <property type="entry name" value="ABC transporter type 1, transmembrane domain"/>
    <property type="match status" value="1"/>
</dbReference>
<evidence type="ECO:0000256" key="4">
    <source>
        <dbReference type="ARBA" id="ARBA00022840"/>
    </source>
</evidence>
<evidence type="ECO:0000256" key="3">
    <source>
        <dbReference type="ARBA" id="ARBA00022741"/>
    </source>
</evidence>
<dbReference type="GO" id="GO:0005524">
    <property type="term" value="F:ATP binding"/>
    <property type="evidence" value="ECO:0007669"/>
    <property type="project" value="UniProtKB-KW"/>
</dbReference>
<dbReference type="PANTHER" id="PTHR43394">
    <property type="entry name" value="ATP-DEPENDENT PERMEASE MDL1, MITOCHONDRIAL"/>
    <property type="match status" value="1"/>
</dbReference>
<comment type="subcellular location">
    <subcellularLocation>
        <location evidence="1">Cell membrane</location>
        <topology evidence="1">Multi-pass membrane protein</topology>
    </subcellularLocation>
</comment>